<dbReference type="SUPFAM" id="SSF49319">
    <property type="entry name" value="Actinoxanthin-like"/>
    <property type="match status" value="1"/>
</dbReference>
<feature type="region of interest" description="Disordered" evidence="1">
    <location>
        <begin position="308"/>
        <end position="348"/>
    </location>
</feature>
<sequence>MYGITTRRRRDSGEARPRGAVRRALAGLTVAALAAGSGLGLARTAAADSSDAVAVSDASFVWGLDATASAGAYFGGCNFLSAGAAGDTGSSVVWTQSSPSPGYAARVGNVSVEKPDTAGTYAEPTWATRCQGPDGGAVSTSTNTGSRVRIVGGSGTVDPSANTASIQWEGSFTSAFYGGMVYWTATDPKLTVNADGSGEVTATLGGYGADMNDASKWAALPATVVTLAELSGAEVTDSGFTVAPSYRGVEVSVPGGGAGQYRSGADWGSWPQSFVDFQQLTGESSYWYSSNLADADKVAAPLTVDWSTPATTPAPDPHLSVSPATGAKDGDTLTVSGTGYDTATANPHGTGNAGAYVELGWIQDSGWQPSQGYPSSTRSNVSAVWVHSTPTAGAANEAQLGDDGSFQVDLTVDKAALDAKKLDGGTLAVFTVGAGGTVNAGVEAAAPITLDDGAATAPGDDQETVTASLPADSGSFSWTIDATDHAVTLGDAADKGAYLESTGDLLPVVVTDTRTGGPAWSVSGQIGDFTGGLSGRYLGWTPGVAAAGAGAVPGASVAPGLTAGDGLTAAATLASADGGHAAGSATVGAGLDIQVPAGTPGGTYTATLTLTALS</sequence>
<name>A0A7U3UQY3_9ACTN</name>
<reference evidence="2 3" key="1">
    <citation type="journal article" date="2010" name="J. Bacteriol.">
        <title>Biochemical characterization of a novel indole prenyltransferase from Streptomyces sp. SN-593.</title>
        <authorList>
            <person name="Takahashi S."/>
            <person name="Takagi H."/>
            <person name="Toyoda A."/>
            <person name="Uramoto M."/>
            <person name="Nogawa T."/>
            <person name="Ueki M."/>
            <person name="Sakaki Y."/>
            <person name="Osada H."/>
        </authorList>
    </citation>
    <scope>NUCLEOTIDE SEQUENCE [LARGE SCALE GENOMIC DNA]</scope>
    <source>
        <strain evidence="2 3">SN-593</strain>
    </source>
</reference>
<feature type="compositionally biased region" description="Polar residues" evidence="1">
    <location>
        <begin position="333"/>
        <end position="348"/>
    </location>
</feature>
<dbReference type="EMBL" id="AP018365">
    <property type="protein sequence ID" value="BBA97038.1"/>
    <property type="molecule type" value="Genomic_DNA"/>
</dbReference>
<evidence type="ECO:0000313" key="3">
    <source>
        <dbReference type="Proteomes" id="UP000595703"/>
    </source>
</evidence>
<proteinExistence type="predicted"/>
<feature type="region of interest" description="Disordered" evidence="1">
    <location>
        <begin position="126"/>
        <end position="145"/>
    </location>
</feature>
<dbReference type="Gene3D" id="2.60.40.230">
    <property type="entry name" value="Neocarzinostatin-like"/>
    <property type="match status" value="1"/>
</dbReference>
<evidence type="ECO:0000256" key="1">
    <source>
        <dbReference type="SAM" id="MobiDB-lite"/>
    </source>
</evidence>
<accession>A0A7U3UQY3</accession>
<organism evidence="2 3">
    <name type="scientific">Actinacidiphila reveromycinica</name>
    <dbReference type="NCBI Taxonomy" id="659352"/>
    <lineage>
        <taxon>Bacteria</taxon>
        <taxon>Bacillati</taxon>
        <taxon>Actinomycetota</taxon>
        <taxon>Actinomycetes</taxon>
        <taxon>Kitasatosporales</taxon>
        <taxon>Streptomycetaceae</taxon>
        <taxon>Actinacidiphila</taxon>
    </lineage>
</organism>
<dbReference type="AlphaFoldDB" id="A0A7U3UQY3"/>
<evidence type="ECO:0000313" key="2">
    <source>
        <dbReference type="EMBL" id="BBA97038.1"/>
    </source>
</evidence>
<keyword evidence="3" id="KW-1185">Reference proteome</keyword>
<dbReference type="KEGG" id="arev:RVR_2598"/>
<evidence type="ECO:0008006" key="4">
    <source>
        <dbReference type="Google" id="ProtNLM"/>
    </source>
</evidence>
<gene>
    <name evidence="2" type="ORF">RVR_2598</name>
</gene>
<dbReference type="Proteomes" id="UP000595703">
    <property type="component" value="Chromosome"/>
</dbReference>
<protein>
    <recommendedName>
        <fullName evidence="4">Htaa domain-containing protein</fullName>
    </recommendedName>
</protein>
<reference evidence="2 3" key="3">
    <citation type="journal article" date="2011" name="Nat. Chem. Biol.">
        <title>Reveromycin A biosynthesis uses RevG and RevJ for stereospecific spiroacetal formation.</title>
        <authorList>
            <person name="Takahashi S."/>
            <person name="Toyoda A."/>
            <person name="Sekiyama Y."/>
            <person name="Takagi H."/>
            <person name="Nogawa T."/>
            <person name="Uramoto M."/>
            <person name="Suzuki R."/>
            <person name="Koshino H."/>
            <person name="Kumano T."/>
            <person name="Panthee S."/>
            <person name="Dairi T."/>
            <person name="Ishikawa J."/>
            <person name="Ikeda H."/>
            <person name="Sakaki Y."/>
            <person name="Osada H."/>
        </authorList>
    </citation>
    <scope>NUCLEOTIDE SEQUENCE [LARGE SCALE GENOMIC DNA]</scope>
    <source>
        <strain evidence="2 3">SN-593</strain>
    </source>
</reference>
<reference evidence="2 3" key="4">
    <citation type="journal article" date="2020" name="Sci. Rep.">
        <title>beta-carboline chemical signals induce reveromycin production through a LuxR family regulator in Streptomyces sp. SN-593.</title>
        <authorList>
            <person name="Panthee S."/>
            <person name="Kito N."/>
            <person name="Hayashi T."/>
            <person name="Shimizu T."/>
            <person name="Ishikawa J."/>
            <person name="Hamamoto H."/>
            <person name="Osada H."/>
            <person name="Takahashi S."/>
        </authorList>
    </citation>
    <scope>NUCLEOTIDE SEQUENCE [LARGE SCALE GENOMIC DNA]</scope>
    <source>
        <strain evidence="2 3">SN-593</strain>
    </source>
</reference>
<dbReference type="InterPro" id="IPR027273">
    <property type="entry name" value="Neocarzinostatin-like"/>
</dbReference>
<dbReference type="RefSeq" id="WP_202233379.1">
    <property type="nucleotide sequence ID" value="NZ_AP018365.1"/>
</dbReference>
<reference evidence="2 3" key="2">
    <citation type="journal article" date="2011" name="J. Antibiot.">
        <title>Furaquinocins I and J: novel polyketide isoprenoid hybrid compounds from Streptomyces reveromyceticus SN-593.</title>
        <authorList>
            <person name="Panthee S."/>
            <person name="Takahashi S."/>
            <person name="Takagi H."/>
            <person name="Nogawa T."/>
            <person name="Oowada E."/>
            <person name="Uramoto M."/>
            <person name="Osada H."/>
        </authorList>
    </citation>
    <scope>NUCLEOTIDE SEQUENCE [LARGE SCALE GENOMIC DNA]</scope>
    <source>
        <strain evidence="2 3">SN-593</strain>
    </source>
</reference>